<dbReference type="EMBL" id="JACHHY010000057">
    <property type="protein sequence ID" value="MBB5020615.1"/>
    <property type="molecule type" value="Genomic_DNA"/>
</dbReference>
<sequence length="114" mass="13291">MGRASHEWVDYFERSVRREDLGRHRFDYRYDWAGRLVSQQGSGQSQGGQYQRLEYDYYANGYLKAAYDLNNQTASRYRYDNAGLRVGEAYMGFDPARREAGGSPVYQDATLVYD</sequence>
<feature type="non-terminal residue" evidence="1">
    <location>
        <position position="114"/>
    </location>
</feature>
<proteinExistence type="predicted"/>
<organism evidence="1 2">
    <name type="scientific">Chitinivorax tropicus</name>
    <dbReference type="NCBI Taxonomy" id="714531"/>
    <lineage>
        <taxon>Bacteria</taxon>
        <taxon>Pseudomonadati</taxon>
        <taxon>Pseudomonadota</taxon>
        <taxon>Betaproteobacteria</taxon>
        <taxon>Chitinivorax</taxon>
    </lineage>
</organism>
<comment type="caution">
    <text evidence="1">The sequence shown here is derived from an EMBL/GenBank/DDBJ whole genome shotgun (WGS) entry which is preliminary data.</text>
</comment>
<dbReference type="Gene3D" id="2.180.10.10">
    <property type="entry name" value="RHS repeat-associated core"/>
    <property type="match status" value="1"/>
</dbReference>
<accession>A0A840MT84</accession>
<evidence type="ECO:0000313" key="1">
    <source>
        <dbReference type="EMBL" id="MBB5020615.1"/>
    </source>
</evidence>
<protein>
    <recommendedName>
        <fullName evidence="3">RHS repeat protein</fullName>
    </recommendedName>
</protein>
<gene>
    <name evidence="1" type="ORF">HNQ59_003940</name>
</gene>
<evidence type="ECO:0000313" key="2">
    <source>
        <dbReference type="Proteomes" id="UP000575898"/>
    </source>
</evidence>
<reference evidence="1 2" key="1">
    <citation type="submission" date="2020-08" db="EMBL/GenBank/DDBJ databases">
        <title>Genomic Encyclopedia of Type Strains, Phase IV (KMG-IV): sequencing the most valuable type-strain genomes for metagenomic binning, comparative biology and taxonomic classification.</title>
        <authorList>
            <person name="Goeker M."/>
        </authorList>
    </citation>
    <scope>NUCLEOTIDE SEQUENCE [LARGE SCALE GENOMIC DNA]</scope>
    <source>
        <strain evidence="1 2">DSM 27165</strain>
    </source>
</reference>
<name>A0A840MT84_9PROT</name>
<dbReference type="Proteomes" id="UP000575898">
    <property type="component" value="Unassembled WGS sequence"/>
</dbReference>
<dbReference type="AlphaFoldDB" id="A0A840MT84"/>
<dbReference type="RefSeq" id="WP_184041984.1">
    <property type="nucleotide sequence ID" value="NZ_JACHHY010000057.1"/>
</dbReference>
<keyword evidence="2" id="KW-1185">Reference proteome</keyword>
<evidence type="ECO:0008006" key="3">
    <source>
        <dbReference type="Google" id="ProtNLM"/>
    </source>
</evidence>